<feature type="chain" id="PRO_5014788645" evidence="2">
    <location>
        <begin position="24"/>
        <end position="723"/>
    </location>
</feature>
<organism evidence="3 4">
    <name type="scientific">Pseudohalioglobus lutimaris</name>
    <dbReference type="NCBI Taxonomy" id="1737061"/>
    <lineage>
        <taxon>Bacteria</taxon>
        <taxon>Pseudomonadati</taxon>
        <taxon>Pseudomonadota</taxon>
        <taxon>Gammaproteobacteria</taxon>
        <taxon>Cellvibrionales</taxon>
        <taxon>Halieaceae</taxon>
        <taxon>Pseudohalioglobus</taxon>
    </lineage>
</organism>
<sequence>MSAYRSPLILLAGALLSASIAGCSDSSDSRPPAPVPPISIETPNAERCEILDGVNCMFPWPSAAFTVADETTPTGRRVNLSQASLPANKQDVRVDPGEWNRNDGFSPSQLIMLQVPGIDLEQTGAAAITDIEQSLNADAPIVVINAETGEQHLIFAELDANTDEPSEQALLIRPMQQFERGGRYIVALRGLRDADGQELEAPAVFRAFRDDTLTDNSAIEDRRAAMEDIFTILADAGIAREKLYLAWDFNIGSVQSITERLLHIRDEAFADLGSAAPLFEVAAVTEFAPCGIDGCGEGEDEQISREVSGTFQVPNFLASDEGGPGSTFYYADPDDGLPDRLGGDNLFTARFFCRIPRSVSEDFAQAPKVQARASLYGHGLLGSAGEVQGGTGNNVDIMADTYQMMFCATDWSGFANEDAGFAVQALQDFSLLPAFFDRQQQGMLNFMFLARLLKHDAGFAAHPAFQSGGVAAFDNSVVYYDGNSQGGILGGALMAVIQDVTRGVLGVPGMAYSFLLRRSIDFDVYKPFFGGGATGDNGGGYPSIKDQGFLLSLAQMLWDRAESSGYVYHIENNTLPNTPSHAVLLQVAYGDHQVSMWAAESMARAIGARLRVPALEPGRHPDSNPFVGLEPVPAGEFLGSVISIWDNGPVGGGAVNGGSAAPPITNTPPFEPDFGEDPHSRPRKDPVAQKQKHFFLMPDGVGRFVDTCDSSLPCTVDGYVPGG</sequence>
<dbReference type="EMBL" id="PKUS01000003">
    <property type="protein sequence ID" value="PLW69956.1"/>
    <property type="molecule type" value="Genomic_DNA"/>
</dbReference>
<dbReference type="OrthoDB" id="5377249at2"/>
<name>A0A2N5X647_9GAMM</name>
<reference evidence="3 4" key="1">
    <citation type="submission" date="2018-01" db="EMBL/GenBank/DDBJ databases">
        <title>The draft genome sequence of Halioglobus lutimaris HF004.</title>
        <authorList>
            <person name="Du Z.-J."/>
            <person name="Shi M.-J."/>
        </authorList>
    </citation>
    <scope>NUCLEOTIDE SEQUENCE [LARGE SCALE GENOMIC DNA]</scope>
    <source>
        <strain evidence="3 4">HF004</strain>
    </source>
</reference>
<dbReference type="Proteomes" id="UP000235005">
    <property type="component" value="Unassembled WGS sequence"/>
</dbReference>
<comment type="caution">
    <text evidence="3">The sequence shown here is derived from an EMBL/GenBank/DDBJ whole genome shotgun (WGS) entry which is preliminary data.</text>
</comment>
<dbReference type="PROSITE" id="PS51257">
    <property type="entry name" value="PROKAR_LIPOPROTEIN"/>
    <property type="match status" value="1"/>
</dbReference>
<keyword evidence="2" id="KW-0732">Signal</keyword>
<feature type="region of interest" description="Disordered" evidence="1">
    <location>
        <begin position="653"/>
        <end position="689"/>
    </location>
</feature>
<feature type="signal peptide" evidence="2">
    <location>
        <begin position="1"/>
        <end position="23"/>
    </location>
</feature>
<evidence type="ECO:0000256" key="1">
    <source>
        <dbReference type="SAM" id="MobiDB-lite"/>
    </source>
</evidence>
<dbReference type="AlphaFoldDB" id="A0A2N5X647"/>
<keyword evidence="4" id="KW-1185">Reference proteome</keyword>
<evidence type="ECO:0000256" key="2">
    <source>
        <dbReference type="SAM" id="SignalP"/>
    </source>
</evidence>
<proteinExistence type="predicted"/>
<protein>
    <submittedName>
        <fullName evidence="3">Uncharacterized protein</fullName>
    </submittedName>
</protein>
<accession>A0A2N5X647</accession>
<evidence type="ECO:0000313" key="3">
    <source>
        <dbReference type="EMBL" id="PLW69956.1"/>
    </source>
</evidence>
<dbReference type="RefSeq" id="WP_075998562.1">
    <property type="nucleotide sequence ID" value="NZ_PKUS01000003.1"/>
</dbReference>
<gene>
    <name evidence="3" type="ORF">C0039_05405</name>
</gene>
<evidence type="ECO:0000313" key="4">
    <source>
        <dbReference type="Proteomes" id="UP000235005"/>
    </source>
</evidence>
<feature type="compositionally biased region" description="Basic and acidic residues" evidence="1">
    <location>
        <begin position="676"/>
        <end position="687"/>
    </location>
</feature>